<comment type="caution">
    <text evidence="1">The sequence shown here is derived from an EMBL/GenBank/DDBJ whole genome shotgun (WGS) entry which is preliminary data.</text>
</comment>
<evidence type="ECO:0000313" key="2">
    <source>
        <dbReference type="Proteomes" id="UP001145114"/>
    </source>
</evidence>
<keyword evidence="2" id="KW-1185">Reference proteome</keyword>
<organism evidence="1 2">
    <name type="scientific">Spiromyces aspiralis</name>
    <dbReference type="NCBI Taxonomy" id="68401"/>
    <lineage>
        <taxon>Eukaryota</taxon>
        <taxon>Fungi</taxon>
        <taxon>Fungi incertae sedis</taxon>
        <taxon>Zoopagomycota</taxon>
        <taxon>Kickxellomycotina</taxon>
        <taxon>Kickxellomycetes</taxon>
        <taxon>Kickxellales</taxon>
        <taxon>Kickxellaceae</taxon>
        <taxon>Spiromyces</taxon>
    </lineage>
</organism>
<gene>
    <name evidence="1" type="primary">URH1</name>
    <name evidence="1" type="ORF">EV182_003646</name>
</gene>
<reference evidence="1" key="1">
    <citation type="submission" date="2022-06" db="EMBL/GenBank/DDBJ databases">
        <title>Phylogenomic reconstructions and comparative analyses of Kickxellomycotina fungi.</title>
        <authorList>
            <person name="Reynolds N.K."/>
            <person name="Stajich J.E."/>
            <person name="Barry K."/>
            <person name="Grigoriev I.V."/>
            <person name="Crous P."/>
            <person name="Smith M.E."/>
        </authorList>
    </citation>
    <scope>NUCLEOTIDE SEQUENCE</scope>
    <source>
        <strain evidence="1">RSA 2271</strain>
    </source>
</reference>
<evidence type="ECO:0000313" key="1">
    <source>
        <dbReference type="EMBL" id="KAJ1674259.1"/>
    </source>
</evidence>
<name>A0ACC1HK11_9FUNG</name>
<dbReference type="Proteomes" id="UP001145114">
    <property type="component" value="Unassembled WGS sequence"/>
</dbReference>
<sequence>MCLPRHDPEIHGESGLGGTDLLPPVDADDDILFYPAGAKAIAVMAETILSNPDPVCLVVIGPMTNVALLLSVYPEVVPRIRSLAFMGGTLKGGNRSPVAEFNILASPTPHTANAQMHVHDAECDPEAAQIVLTSGIKEIAMIPLDVTHMTLTTKQVLETLEQKIKPINPRFYQMLRELLCFFNQTYCEVFGFKEGSPLHDPNAVAYLIDPTIYDRKLMRVDVECASTLCYGQTICDIWEQSPLPKNCWVTTSVDVDKFWELMMDAWKQAAKASPL</sequence>
<protein>
    <submittedName>
        <fullName evidence="1">Uridine nucleosidase 1</fullName>
    </submittedName>
</protein>
<accession>A0ACC1HK11</accession>
<proteinExistence type="predicted"/>
<dbReference type="EMBL" id="JAMZIH010006122">
    <property type="protein sequence ID" value="KAJ1674259.1"/>
    <property type="molecule type" value="Genomic_DNA"/>
</dbReference>